<protein>
    <submittedName>
        <fullName evidence="2">Uncharacterized protein</fullName>
    </submittedName>
</protein>
<sequence length="151" mass="16679">MGPRTENITYSHTSLCTPPLDDRFLTADNLFHQYKPLSAYHYTPYAPNGFLEPAPPPPGYEIAPTYHRPPSRDYTYVDGSTSPGVSGSTDHDRDATTNPAIGDARQTVLMWGAGGTAQEVPIEYSSSRYGVTHPIPITQLKRPNRWTLSSL</sequence>
<accession>A0A4C1SUY7</accession>
<evidence type="ECO:0000313" key="2">
    <source>
        <dbReference type="EMBL" id="GBP05756.1"/>
    </source>
</evidence>
<feature type="region of interest" description="Disordered" evidence="1">
    <location>
        <begin position="56"/>
        <end position="101"/>
    </location>
</feature>
<proteinExistence type="predicted"/>
<organism evidence="2 3">
    <name type="scientific">Eumeta variegata</name>
    <name type="common">Bagworm moth</name>
    <name type="synonym">Eumeta japonica</name>
    <dbReference type="NCBI Taxonomy" id="151549"/>
    <lineage>
        <taxon>Eukaryota</taxon>
        <taxon>Metazoa</taxon>
        <taxon>Ecdysozoa</taxon>
        <taxon>Arthropoda</taxon>
        <taxon>Hexapoda</taxon>
        <taxon>Insecta</taxon>
        <taxon>Pterygota</taxon>
        <taxon>Neoptera</taxon>
        <taxon>Endopterygota</taxon>
        <taxon>Lepidoptera</taxon>
        <taxon>Glossata</taxon>
        <taxon>Ditrysia</taxon>
        <taxon>Tineoidea</taxon>
        <taxon>Psychidae</taxon>
        <taxon>Oiketicinae</taxon>
        <taxon>Eumeta</taxon>
    </lineage>
</organism>
<comment type="caution">
    <text evidence="2">The sequence shown here is derived from an EMBL/GenBank/DDBJ whole genome shotgun (WGS) entry which is preliminary data.</text>
</comment>
<evidence type="ECO:0000256" key="1">
    <source>
        <dbReference type="SAM" id="MobiDB-lite"/>
    </source>
</evidence>
<dbReference type="Proteomes" id="UP000299102">
    <property type="component" value="Unassembled WGS sequence"/>
</dbReference>
<gene>
    <name evidence="2" type="ORF">EVAR_98519_1</name>
</gene>
<dbReference type="AlphaFoldDB" id="A0A4C1SUY7"/>
<reference evidence="2 3" key="1">
    <citation type="journal article" date="2019" name="Commun. Biol.">
        <title>The bagworm genome reveals a unique fibroin gene that provides high tensile strength.</title>
        <authorList>
            <person name="Kono N."/>
            <person name="Nakamura H."/>
            <person name="Ohtoshi R."/>
            <person name="Tomita M."/>
            <person name="Numata K."/>
            <person name="Arakawa K."/>
        </authorList>
    </citation>
    <scope>NUCLEOTIDE SEQUENCE [LARGE SCALE GENOMIC DNA]</scope>
</reference>
<evidence type="ECO:0000313" key="3">
    <source>
        <dbReference type="Proteomes" id="UP000299102"/>
    </source>
</evidence>
<dbReference type="EMBL" id="BGZK01003944">
    <property type="protein sequence ID" value="GBP05756.1"/>
    <property type="molecule type" value="Genomic_DNA"/>
</dbReference>
<keyword evidence="3" id="KW-1185">Reference proteome</keyword>
<name>A0A4C1SUY7_EUMVA</name>
<feature type="compositionally biased region" description="Polar residues" evidence="1">
    <location>
        <begin position="78"/>
        <end position="88"/>
    </location>
</feature>